<reference evidence="3" key="3">
    <citation type="submission" date="2016-11" db="EMBL/GenBank/DDBJ databases">
        <authorList>
            <person name="Jaros S."/>
            <person name="Januszkiewicz K."/>
            <person name="Wedrychowicz H."/>
        </authorList>
    </citation>
    <scope>NUCLEOTIDE SEQUENCE [LARGE SCALE GENOMIC DNA]</scope>
    <source>
        <strain evidence="3">DX253</strain>
    </source>
</reference>
<dbReference type="InterPro" id="IPR036259">
    <property type="entry name" value="MFS_trans_sf"/>
</dbReference>
<feature type="transmembrane region" description="Helical" evidence="1">
    <location>
        <begin position="364"/>
        <end position="384"/>
    </location>
</feature>
<protein>
    <submittedName>
        <fullName evidence="3">Predicted arabinose efflux permease, MFS family</fullName>
    </submittedName>
    <submittedName>
        <fullName evidence="2">Putative sugar transporter</fullName>
    </submittedName>
</protein>
<evidence type="ECO:0000313" key="3">
    <source>
        <dbReference type="EMBL" id="SHK23436.1"/>
    </source>
</evidence>
<dbReference type="Gene3D" id="1.20.1250.20">
    <property type="entry name" value="MFS general substrate transporter like domains"/>
    <property type="match status" value="1"/>
</dbReference>
<feature type="transmembrane region" description="Helical" evidence="1">
    <location>
        <begin position="250"/>
        <end position="268"/>
    </location>
</feature>
<dbReference type="AlphaFoldDB" id="E7QX31"/>
<evidence type="ECO:0000313" key="5">
    <source>
        <dbReference type="Proteomes" id="UP000184203"/>
    </source>
</evidence>
<dbReference type="SUPFAM" id="SSF103473">
    <property type="entry name" value="MFS general substrate transporter"/>
    <property type="match status" value="1"/>
</dbReference>
<accession>E7QX31</accession>
<dbReference type="eggNOG" id="arCOG00132">
    <property type="taxonomic scope" value="Archaea"/>
</dbReference>
<feature type="transmembrane region" description="Helical" evidence="1">
    <location>
        <begin position="280"/>
        <end position="306"/>
    </location>
</feature>
<keyword evidence="2" id="KW-0813">Transport</keyword>
<dbReference type="InterPro" id="IPR011701">
    <property type="entry name" value="MFS"/>
</dbReference>
<dbReference type="STRING" id="797209.GCA_000376445_03071"/>
<dbReference type="Proteomes" id="UP000003751">
    <property type="component" value="Unassembled WGS sequence"/>
</dbReference>
<feature type="transmembrane region" description="Helical" evidence="1">
    <location>
        <begin position="38"/>
        <end position="58"/>
    </location>
</feature>
<feature type="transmembrane region" description="Helical" evidence="1">
    <location>
        <begin position="335"/>
        <end position="357"/>
    </location>
</feature>
<evidence type="ECO:0000256" key="1">
    <source>
        <dbReference type="SAM" id="Phobius"/>
    </source>
</evidence>
<dbReference type="RefSeq" id="WP_007981763.1">
    <property type="nucleotide sequence ID" value="NZ_AEMG01000019.1"/>
</dbReference>
<dbReference type="EMBL" id="FRAN01000001">
    <property type="protein sequence ID" value="SHK23436.1"/>
    <property type="molecule type" value="Genomic_DNA"/>
</dbReference>
<reference evidence="5" key="2">
    <citation type="submission" date="2016-11" db="EMBL/GenBank/DDBJ databases">
        <authorList>
            <person name="Varghese N."/>
            <person name="Submissions S."/>
        </authorList>
    </citation>
    <scope>NUCLEOTIDE SEQUENCE [LARGE SCALE GENOMIC DNA]</scope>
    <source>
        <strain evidence="5">DX253</strain>
    </source>
</reference>
<feature type="transmembrane region" description="Helical" evidence="1">
    <location>
        <begin position="138"/>
        <end position="155"/>
    </location>
</feature>
<keyword evidence="1" id="KW-0472">Membrane</keyword>
<keyword evidence="1" id="KW-1133">Transmembrane helix</keyword>
<dbReference type="InterPro" id="IPR053160">
    <property type="entry name" value="MFS_DHA3_Transporter"/>
</dbReference>
<keyword evidence="2" id="KW-0762">Sugar transport</keyword>
<name>E7QX31_HALPU</name>
<proteinExistence type="predicted"/>
<reference evidence="2 4" key="1">
    <citation type="journal article" date="2014" name="ISME J.">
        <title>Trehalose/2-sulfotrehalose biosynthesis and glycine-betaine uptake are widely spread mechanisms for osmoadaptation in the Halobacteriales.</title>
        <authorList>
            <person name="Youssef N.H."/>
            <person name="Savage-Ashlock K.N."/>
            <person name="McCully A.L."/>
            <person name="Luedtke B."/>
            <person name="Shaw E.I."/>
            <person name="Hoff W.D."/>
            <person name="Elshahed M.S."/>
        </authorList>
    </citation>
    <scope>NUCLEOTIDE SEQUENCE [LARGE SCALE GENOMIC DNA]</scope>
    <source>
        <strain evidence="2 4">DX253</strain>
    </source>
</reference>
<gene>
    <name evidence="3" type="ORF">SAMN05444342_1048</name>
    <name evidence="2" type="ORF">ZOD2009_16848</name>
</gene>
<dbReference type="PANTHER" id="PTHR23530">
    <property type="entry name" value="TRANSPORT PROTEIN-RELATED"/>
    <property type="match status" value="1"/>
</dbReference>
<keyword evidence="5" id="KW-1185">Reference proteome</keyword>
<evidence type="ECO:0000313" key="4">
    <source>
        <dbReference type="Proteomes" id="UP000003751"/>
    </source>
</evidence>
<dbReference type="OrthoDB" id="85689at2157"/>
<feature type="transmembrane region" description="Helical" evidence="1">
    <location>
        <begin position="161"/>
        <end position="180"/>
    </location>
</feature>
<dbReference type="PATRIC" id="fig|797209.4.peg.3292"/>
<dbReference type="PANTHER" id="PTHR23530:SF1">
    <property type="entry name" value="PERMEASE, MAJOR FACILITATOR SUPERFAMILY-RELATED"/>
    <property type="match status" value="1"/>
</dbReference>
<feature type="transmembrane region" description="Helical" evidence="1">
    <location>
        <begin position="94"/>
        <end position="117"/>
    </location>
</feature>
<dbReference type="Proteomes" id="UP000184203">
    <property type="component" value="Unassembled WGS sequence"/>
</dbReference>
<organism evidence="2 4">
    <name type="scientific">Haladaptatus paucihalophilus DX253</name>
    <dbReference type="NCBI Taxonomy" id="797209"/>
    <lineage>
        <taxon>Archaea</taxon>
        <taxon>Methanobacteriati</taxon>
        <taxon>Methanobacteriota</taxon>
        <taxon>Stenosarchaea group</taxon>
        <taxon>Halobacteria</taxon>
        <taxon>Halobacteriales</taxon>
        <taxon>Haladaptataceae</taxon>
        <taxon>Haladaptatus</taxon>
    </lineage>
</organism>
<dbReference type="GO" id="GO:0022857">
    <property type="term" value="F:transmembrane transporter activity"/>
    <property type="evidence" value="ECO:0007669"/>
    <property type="project" value="InterPro"/>
</dbReference>
<evidence type="ECO:0000313" key="2">
    <source>
        <dbReference type="EMBL" id="EFW90834.1"/>
    </source>
</evidence>
<keyword evidence="1" id="KW-0812">Transmembrane</keyword>
<feature type="transmembrane region" description="Helical" evidence="1">
    <location>
        <begin position="212"/>
        <end position="230"/>
    </location>
</feature>
<sequence>MSRSSAIYKYYCYQATVSFGFFSPIFTLFLLYRNLDYTQIALLSALYSTLTVLGEIPTGYVGDRIGRRDSLVVSSVCMTLSILGFVVARSFPALALLYVLWTLALVFRSGSGDAWLYDYLRAELDTDRFARVRGRGMAVNRAVTVVTVLAGGVLYELDPRLPFLASGVLNGAGVVVLLTLPRNRAYAEGDDRDVLSPLDAVRVIRRHLSKPPLRSFVTYVALFFAATGAVESYVQPIATGPLGLSVELMGPLYAGFTLVSAGVSYYAGTIEEVVGLRTTTVFVPVVLCVSFVLPVFVPLLALPMFVARTGSNTLLRPLVNQYINDHSESVGRATVLSAASMAYAVLRLPLVLLGGLVADAYSPLVTVAAVGAIVLVGLVSVILWESPVGAGTETVSGS</sequence>
<dbReference type="Pfam" id="PF07690">
    <property type="entry name" value="MFS_1"/>
    <property type="match status" value="1"/>
</dbReference>
<feature type="transmembrane region" description="Helical" evidence="1">
    <location>
        <begin position="12"/>
        <end position="32"/>
    </location>
</feature>
<dbReference type="EMBL" id="AEMG01000019">
    <property type="protein sequence ID" value="EFW90834.1"/>
    <property type="molecule type" value="Genomic_DNA"/>
</dbReference>